<evidence type="ECO:0000256" key="4">
    <source>
        <dbReference type="ARBA" id="ARBA00022723"/>
    </source>
</evidence>
<dbReference type="PANTHER" id="PTHR45947:SF3">
    <property type="entry name" value="SULFOQUINOVOSYL TRANSFERASE SQD2"/>
    <property type="match status" value="1"/>
</dbReference>
<keyword evidence="2 7" id="KW-0328">Glycosyltransferase</keyword>
<dbReference type="GO" id="GO:0102710">
    <property type="term" value="F:D-inositol-3-phosphate glycosyltransferase activity"/>
    <property type="evidence" value="ECO:0007669"/>
    <property type="project" value="UniProtKB-EC"/>
</dbReference>
<reference evidence="10" key="1">
    <citation type="submission" date="2022-05" db="EMBL/GenBank/DDBJ databases">
        <authorList>
            <person name="Tuo L."/>
        </authorList>
    </citation>
    <scope>NUCLEOTIDE SEQUENCE</scope>
    <source>
        <strain evidence="10">BSK12Z-4</strain>
    </source>
</reference>
<feature type="binding site" evidence="7">
    <location>
        <begin position="11"/>
        <end position="12"/>
    </location>
    <ligand>
        <name>UDP-N-acetyl-alpha-D-glucosamine</name>
        <dbReference type="ChEBI" id="CHEBI:57705"/>
    </ligand>
</feature>
<feature type="binding site" evidence="7">
    <location>
        <position position="19"/>
    </location>
    <ligand>
        <name>UDP-N-acetyl-alpha-D-glucosamine</name>
        <dbReference type="ChEBI" id="CHEBI:57705"/>
    </ligand>
</feature>
<evidence type="ECO:0000256" key="3">
    <source>
        <dbReference type="ARBA" id="ARBA00022679"/>
    </source>
</evidence>
<feature type="domain" description="Glycosyl transferase family 1" evidence="8">
    <location>
        <begin position="211"/>
        <end position="389"/>
    </location>
</feature>
<feature type="binding site" evidence="7">
    <location>
        <position position="309"/>
    </location>
    <ligand>
        <name>Mg(2+)</name>
        <dbReference type="ChEBI" id="CHEBI:18420"/>
    </ligand>
</feature>
<dbReference type="Pfam" id="PF00534">
    <property type="entry name" value="Glycos_transf_1"/>
    <property type="match status" value="1"/>
</dbReference>
<feature type="binding site" evidence="7">
    <location>
        <position position="330"/>
    </location>
    <ligand>
        <name>UDP-N-acetyl-alpha-D-glucosamine</name>
        <dbReference type="ChEBI" id="CHEBI:57705"/>
    </ligand>
</feature>
<comment type="caution">
    <text evidence="10">The sequence shown here is derived from an EMBL/GenBank/DDBJ whole genome shotgun (WGS) entry which is preliminary data.</text>
</comment>
<dbReference type="SUPFAM" id="SSF53756">
    <property type="entry name" value="UDP-Glycosyltransferase/glycogen phosphorylase"/>
    <property type="match status" value="1"/>
</dbReference>
<comment type="subunit">
    <text evidence="7">Homodimer.</text>
</comment>
<keyword evidence="3 7" id="KW-0808">Transferase</keyword>
<evidence type="ECO:0000313" key="11">
    <source>
        <dbReference type="Proteomes" id="UP001139485"/>
    </source>
</evidence>
<evidence type="ECO:0000256" key="7">
    <source>
        <dbReference type="HAMAP-Rule" id="MF_01695"/>
    </source>
</evidence>
<dbReference type="InterPro" id="IPR050194">
    <property type="entry name" value="Glycosyltransferase_grp1"/>
</dbReference>
<dbReference type="EC" id="2.4.1.250" evidence="7"/>
<evidence type="ECO:0000256" key="5">
    <source>
        <dbReference type="ARBA" id="ARBA00022842"/>
    </source>
</evidence>
<accession>A0A9X2DC47</accession>
<keyword evidence="5 7" id="KW-0460">Magnesium</keyword>
<feature type="binding site" evidence="7">
    <location>
        <begin position="16"/>
        <end position="21"/>
    </location>
    <ligand>
        <name>1D-myo-inositol 3-phosphate</name>
        <dbReference type="ChEBI" id="CHEBI:58401"/>
    </ligand>
</feature>
<feature type="binding site" evidence="7">
    <location>
        <position position="228"/>
    </location>
    <ligand>
        <name>UDP-N-acetyl-alpha-D-glucosamine</name>
        <dbReference type="ChEBI" id="CHEBI:57705"/>
    </ligand>
</feature>
<feature type="binding site" evidence="7">
    <location>
        <position position="336"/>
    </location>
    <ligand>
        <name>Mg(2+)</name>
        <dbReference type="ChEBI" id="CHEBI:18420"/>
    </ligand>
</feature>
<dbReference type="GO" id="GO:0008375">
    <property type="term" value="F:acetylglucosaminyltransferase activity"/>
    <property type="evidence" value="ECO:0007669"/>
    <property type="project" value="UniProtKB-UniRule"/>
</dbReference>
<dbReference type="NCBIfam" id="TIGR03449">
    <property type="entry name" value="mycothiol_MshA"/>
    <property type="match status" value="1"/>
</dbReference>
<sequence length="437" mass="46194">MISLHTSPLDQPGTGDAGGMNVYVIELARRLAATGCEVDVFTRATSSAQPPVVEVDDGILVRHVAAGPFEGLTKSELPGQLCTFAREVLRTEAAQPLGHYDVVHSHYWLSGQVGALARDRWGVPLVHSMHTMAKVKNESLAEGDTPEPAARVIGEEQVVGASDLLIANTDLEARQLVRHYGADPSRVEVVHPGVDLDRFAPLRAAEVARARARAGIAPDALVVMFAGRIQPLKAPDVLLRAVAVLLEREPRLRDRLVVPVVGGPSGSGLDHPESLAELASTLGLVGRPGHPDVVRFVPPCAQSDLARWYGLSDVVAVPSYNESFGLVAAEAQASGTPVVAAAVGGLTTVVRDGRSGLLVDGHEPGDWADVLGRVLGDDDLRARLTAGARPQASGFAWEATAEATVRAYERARALLRRDSPPPSVPAAGLEHLQVLGR</sequence>
<comment type="caution">
    <text evidence="7">Lacks conserved residue(s) required for the propagation of feature annotation.</text>
</comment>
<feature type="binding site" evidence="7">
    <location>
        <position position="151"/>
    </location>
    <ligand>
        <name>1D-myo-inositol 3-phosphate</name>
        <dbReference type="ChEBI" id="CHEBI:58401"/>
    </ligand>
</feature>
<dbReference type="AlphaFoldDB" id="A0A9X2DC47"/>
<comment type="function">
    <text evidence="7">Catalyzes the transfer of a N-acetyl-glucosamine moiety to 1D-myo-inositol 3-phosphate to produce 1D-myo-inositol 2-acetamido-2-deoxy-glucopyranoside 3-phosphate in the mycothiol biosynthesis pathway.</text>
</comment>
<gene>
    <name evidence="7 10" type="primary">mshA</name>
    <name evidence="10" type="ORF">M8330_16005</name>
</gene>
<dbReference type="PANTHER" id="PTHR45947">
    <property type="entry name" value="SULFOQUINOVOSYL TRANSFERASE SQD2"/>
    <property type="match status" value="1"/>
</dbReference>
<feature type="binding site" evidence="7">
    <location>
        <position position="74"/>
    </location>
    <ligand>
        <name>1D-myo-inositol 3-phosphate</name>
        <dbReference type="ChEBI" id="CHEBI:58401"/>
    </ligand>
</feature>
<dbReference type="Gene3D" id="3.40.50.2000">
    <property type="entry name" value="Glycogen Phosphorylase B"/>
    <property type="match status" value="2"/>
</dbReference>
<dbReference type="Pfam" id="PF13579">
    <property type="entry name" value="Glyco_trans_4_4"/>
    <property type="match status" value="1"/>
</dbReference>
<evidence type="ECO:0000313" key="10">
    <source>
        <dbReference type="EMBL" id="MCM0621794.1"/>
    </source>
</evidence>
<feature type="binding site" evidence="7">
    <location>
        <position position="5"/>
    </location>
    <ligand>
        <name>1D-myo-inositol 3-phosphate</name>
        <dbReference type="ChEBI" id="CHEBI:58401"/>
    </ligand>
</feature>
<dbReference type="HAMAP" id="MF_01695">
    <property type="entry name" value="MshA"/>
    <property type="match status" value="1"/>
</dbReference>
<dbReference type="InterPro" id="IPR017814">
    <property type="entry name" value="Mycothiol_biosynthesis_MshA"/>
</dbReference>
<comment type="catalytic activity">
    <reaction evidence="6 7">
        <text>1D-myo-inositol 3-phosphate + UDP-N-acetyl-alpha-D-glucosamine = 1D-myo-inositol 2-acetamido-2-deoxy-alpha-D-glucopyranoside 3-phosphate + UDP + H(+)</text>
        <dbReference type="Rhea" id="RHEA:26188"/>
        <dbReference type="ChEBI" id="CHEBI:15378"/>
        <dbReference type="ChEBI" id="CHEBI:57705"/>
        <dbReference type="ChEBI" id="CHEBI:58223"/>
        <dbReference type="ChEBI" id="CHEBI:58401"/>
        <dbReference type="ChEBI" id="CHEBI:58892"/>
        <dbReference type="EC" id="2.4.1.250"/>
    </reaction>
</comment>
<feature type="domain" description="Glycosyltransferase subfamily 4-like N-terminal" evidence="9">
    <location>
        <begin position="18"/>
        <end position="193"/>
    </location>
</feature>
<dbReference type="EMBL" id="JAMOIL010000023">
    <property type="protein sequence ID" value="MCM0621794.1"/>
    <property type="molecule type" value="Genomic_DNA"/>
</dbReference>
<evidence type="ECO:0000259" key="8">
    <source>
        <dbReference type="Pfam" id="PF00534"/>
    </source>
</evidence>
<feature type="binding site" evidence="7">
    <location>
        <position position="312"/>
    </location>
    <ligand>
        <name>Mg(2+)</name>
        <dbReference type="ChEBI" id="CHEBI:18420"/>
    </ligand>
</feature>
<keyword evidence="11" id="KW-1185">Reference proteome</keyword>
<feature type="binding site" evidence="7">
    <location>
        <position position="233"/>
    </location>
    <ligand>
        <name>UDP-N-acetyl-alpha-D-glucosamine</name>
        <dbReference type="ChEBI" id="CHEBI:57705"/>
    </ligand>
</feature>
<dbReference type="InterPro" id="IPR001296">
    <property type="entry name" value="Glyco_trans_1"/>
</dbReference>
<dbReference type="GO" id="GO:0010125">
    <property type="term" value="P:mycothiol biosynthetic process"/>
    <property type="evidence" value="ECO:0007669"/>
    <property type="project" value="UniProtKB-UniRule"/>
</dbReference>
<dbReference type="Proteomes" id="UP001139485">
    <property type="component" value="Unassembled WGS sequence"/>
</dbReference>
<protein>
    <recommendedName>
        <fullName evidence="7">D-inositol-3-phosphate glycosyltransferase</fullName>
        <ecNumber evidence="7">2.4.1.250</ecNumber>
    </recommendedName>
    <alternativeName>
        <fullName evidence="7">N-acetylglucosamine-inositol-phosphate N-acetylglucosaminyltransferase</fullName>
        <shortName evidence="7">GlcNAc-Ins-P N-acetylglucosaminyltransferase</shortName>
    </alternativeName>
</protein>
<evidence type="ECO:0000259" key="9">
    <source>
        <dbReference type="Pfam" id="PF13579"/>
    </source>
</evidence>
<organism evidence="10 11">
    <name type="scientific">Nocardioides bruguierae</name>
    <dbReference type="NCBI Taxonomy" id="2945102"/>
    <lineage>
        <taxon>Bacteria</taxon>
        <taxon>Bacillati</taxon>
        <taxon>Actinomycetota</taxon>
        <taxon>Actinomycetes</taxon>
        <taxon>Propionibacteriales</taxon>
        <taxon>Nocardioidaceae</taxon>
        <taxon>Nocardioides</taxon>
    </lineage>
</organism>
<evidence type="ECO:0000256" key="6">
    <source>
        <dbReference type="ARBA" id="ARBA00048131"/>
    </source>
</evidence>
<dbReference type="GO" id="GO:0000287">
    <property type="term" value="F:magnesium ion binding"/>
    <property type="evidence" value="ECO:0007669"/>
    <property type="project" value="UniProtKB-UniRule"/>
</dbReference>
<evidence type="ECO:0000256" key="2">
    <source>
        <dbReference type="ARBA" id="ARBA00022676"/>
    </source>
</evidence>
<keyword evidence="4 7" id="KW-0479">Metal-binding</keyword>
<feature type="binding site" evidence="7">
    <location>
        <position position="322"/>
    </location>
    <ligand>
        <name>UDP-N-acetyl-alpha-D-glucosamine</name>
        <dbReference type="ChEBI" id="CHEBI:57705"/>
    </ligand>
</feature>
<name>A0A9X2DC47_9ACTN</name>
<evidence type="ECO:0000256" key="1">
    <source>
        <dbReference type="ARBA" id="ARBA00008449"/>
    </source>
</evidence>
<feature type="binding site" evidence="7">
    <location>
        <position position="107"/>
    </location>
    <ligand>
        <name>1D-myo-inositol 3-phosphate</name>
        <dbReference type="ChEBI" id="CHEBI:58401"/>
    </ligand>
</feature>
<dbReference type="InterPro" id="IPR028098">
    <property type="entry name" value="Glyco_trans_4-like_N"/>
</dbReference>
<proteinExistence type="inferred from homology"/>
<feature type="binding site" evidence="7">
    <location>
        <position position="131"/>
    </location>
    <ligand>
        <name>1D-myo-inositol 3-phosphate</name>
        <dbReference type="ChEBI" id="CHEBI:58401"/>
    </ligand>
</feature>
<comment type="similarity">
    <text evidence="1 7">Belongs to the glycosyltransferase group 1 family. MshA subfamily.</text>
</comment>